<accession>A0A2C9U557</accession>
<evidence type="ECO:0000313" key="1">
    <source>
        <dbReference type="EMBL" id="OAY24585.1"/>
    </source>
</evidence>
<organism evidence="1">
    <name type="scientific">Manihot esculenta</name>
    <name type="common">Cassava</name>
    <name type="synonym">Jatropha manihot</name>
    <dbReference type="NCBI Taxonomy" id="3983"/>
    <lineage>
        <taxon>Eukaryota</taxon>
        <taxon>Viridiplantae</taxon>
        <taxon>Streptophyta</taxon>
        <taxon>Embryophyta</taxon>
        <taxon>Tracheophyta</taxon>
        <taxon>Spermatophyta</taxon>
        <taxon>Magnoliopsida</taxon>
        <taxon>eudicotyledons</taxon>
        <taxon>Gunneridae</taxon>
        <taxon>Pentapetalae</taxon>
        <taxon>rosids</taxon>
        <taxon>fabids</taxon>
        <taxon>Malpighiales</taxon>
        <taxon>Euphorbiaceae</taxon>
        <taxon>Crotonoideae</taxon>
        <taxon>Manihoteae</taxon>
        <taxon>Manihot</taxon>
    </lineage>
</organism>
<proteinExistence type="predicted"/>
<sequence>MEFQVHRSKNLHPCGMSGHSRVDTLVLVPSNLWGQDAMPLVTPYCRNWALTLRCAWDCG</sequence>
<name>A0A2C9U557_MANES</name>
<dbReference type="EMBL" id="CM004403">
    <property type="protein sequence ID" value="OAY24585.1"/>
    <property type="molecule type" value="Genomic_DNA"/>
</dbReference>
<protein>
    <submittedName>
        <fullName evidence="1">Uncharacterized protein</fullName>
    </submittedName>
</protein>
<dbReference type="AlphaFoldDB" id="A0A2C9U557"/>
<reference evidence="1" key="1">
    <citation type="submission" date="2016-02" db="EMBL/GenBank/DDBJ databases">
        <title>WGS assembly of Manihot esculenta.</title>
        <authorList>
            <person name="Bredeson J.V."/>
            <person name="Prochnik S.E."/>
            <person name="Lyons J.B."/>
            <person name="Schmutz J."/>
            <person name="Grimwood J."/>
            <person name="Vrebalov J."/>
            <person name="Bart R.S."/>
            <person name="Amuge T."/>
            <person name="Ferguson M.E."/>
            <person name="Green R."/>
            <person name="Putnam N."/>
            <person name="Stites J."/>
            <person name="Rounsley S."/>
            <person name="Rokhsar D.S."/>
        </authorList>
    </citation>
    <scope>NUCLEOTIDE SEQUENCE [LARGE SCALE GENOMIC DNA]</scope>
    <source>
        <tissue evidence="1">Leaf</tissue>
    </source>
</reference>
<gene>
    <name evidence="1" type="ORF">MANES_17G027000</name>
</gene>